<dbReference type="EMBL" id="BMUB01000004">
    <property type="protein sequence ID" value="GGU69395.1"/>
    <property type="molecule type" value="Genomic_DNA"/>
</dbReference>
<reference evidence="2" key="1">
    <citation type="journal article" date="2014" name="Int. J. Syst. Evol. Microbiol.">
        <title>Complete genome sequence of Corynebacterium casei LMG S-19264T (=DSM 44701T), isolated from a smear-ripened cheese.</title>
        <authorList>
            <consortium name="US DOE Joint Genome Institute (JGI-PGF)"/>
            <person name="Walter F."/>
            <person name="Albersmeier A."/>
            <person name="Kalinowski J."/>
            <person name="Ruckert C."/>
        </authorList>
    </citation>
    <scope>NUCLEOTIDE SEQUENCE</scope>
    <source>
        <strain evidence="2">JCM 4434</strain>
    </source>
</reference>
<reference evidence="3" key="3">
    <citation type="submission" date="2016-08" db="EMBL/GenBank/DDBJ databases">
        <title>Sequencing, Assembly and Comparative Genomics of S. aureofaciens ATCC 10762.</title>
        <authorList>
            <person name="Gradnigo J.S."/>
            <person name="Johnson N."/>
            <person name="Somerville G.A."/>
        </authorList>
    </citation>
    <scope>NUCLEOTIDE SEQUENCE [LARGE SCALE GENOMIC DNA]</scope>
    <source>
        <strain evidence="3">ATCC 10762</strain>
    </source>
</reference>
<accession>A0A8H9HJ99</accession>
<dbReference type="Proteomes" id="UP000610124">
    <property type="component" value="Unassembled WGS sequence"/>
</dbReference>
<sequence length="113" mass="12288">MANHCDGPEATRLGAGIGVLPAFLTGRAGLRRLLADEVDIRLPITLAVRREAVTHPAVRAVRDTLHREVAERRAELLPGAAGRTPAGRTGTVEPAPLIMHRTRPVRTPRRIRT</sequence>
<dbReference type="Proteomes" id="UP000037395">
    <property type="component" value="Unassembled WGS sequence"/>
</dbReference>
<evidence type="ECO:0000313" key="3">
    <source>
        <dbReference type="EMBL" id="OEV35023.1"/>
    </source>
</evidence>
<name>A0A1E7N3J3_KITAU</name>
<proteinExistence type="predicted"/>
<feature type="compositionally biased region" description="Low complexity" evidence="1">
    <location>
        <begin position="78"/>
        <end position="91"/>
    </location>
</feature>
<comment type="caution">
    <text evidence="3">The sequence shown here is derived from an EMBL/GenBank/DDBJ whole genome shotgun (WGS) entry which is preliminary data.</text>
</comment>
<dbReference type="SUPFAM" id="SSF53850">
    <property type="entry name" value="Periplasmic binding protein-like II"/>
    <property type="match status" value="1"/>
</dbReference>
<protein>
    <submittedName>
        <fullName evidence="3">Uncharacterized protein</fullName>
    </submittedName>
</protein>
<feature type="compositionally biased region" description="Basic residues" evidence="1">
    <location>
        <begin position="100"/>
        <end position="113"/>
    </location>
</feature>
<dbReference type="OrthoDB" id="570111at2"/>
<organism evidence="3 4">
    <name type="scientific">Kitasatospora aureofaciens</name>
    <name type="common">Streptomyces aureofaciens</name>
    <dbReference type="NCBI Taxonomy" id="1894"/>
    <lineage>
        <taxon>Bacteria</taxon>
        <taxon>Bacillati</taxon>
        <taxon>Actinomycetota</taxon>
        <taxon>Actinomycetes</taxon>
        <taxon>Kitasatosporales</taxon>
        <taxon>Streptomycetaceae</taxon>
        <taxon>Kitasatospora</taxon>
    </lineage>
</organism>
<evidence type="ECO:0000256" key="1">
    <source>
        <dbReference type="SAM" id="MobiDB-lite"/>
    </source>
</evidence>
<feature type="region of interest" description="Disordered" evidence="1">
    <location>
        <begin position="76"/>
        <end position="113"/>
    </location>
</feature>
<reference evidence="3 4" key="2">
    <citation type="submission" date="2014-07" db="EMBL/GenBank/DDBJ databases">
        <authorList>
            <person name="Zhang J.E."/>
            <person name="Yang H."/>
            <person name="Guo J."/>
            <person name="Deng Z."/>
            <person name="Luo H."/>
            <person name="Luo M."/>
            <person name="Zhao B."/>
        </authorList>
    </citation>
    <scope>NUCLEOTIDE SEQUENCE [LARGE SCALE GENOMIC DNA]</scope>
    <source>
        <strain evidence="3">ATCC 10762</strain>
        <strain evidence="4">ATCC 10762 / DSM 40127 / CCM 3239 / JCM 4008 / LMG 5968 / NBRC 12843 / NCIMB 8234 / A-377</strain>
    </source>
</reference>
<keyword evidence="4" id="KW-1185">Reference proteome</keyword>
<gene>
    <name evidence="2" type="ORF">GCM10010502_20670</name>
    <name evidence="3" type="ORF">HS99_0034380</name>
</gene>
<dbReference type="EMBL" id="JPRF03000040">
    <property type="protein sequence ID" value="OEV35023.1"/>
    <property type="molecule type" value="Genomic_DNA"/>
</dbReference>
<evidence type="ECO:0000313" key="2">
    <source>
        <dbReference type="EMBL" id="GGU69395.1"/>
    </source>
</evidence>
<reference evidence="4" key="4">
    <citation type="submission" date="2016-08" db="EMBL/GenBank/DDBJ databases">
        <title>Sequencing, assembly and comparative genomics of S. aureofaciens ATCC 10762.</title>
        <authorList>
            <person name="Gradnigo J.S."/>
            <person name="Johnson N."/>
            <person name="Somerville G.A."/>
        </authorList>
    </citation>
    <scope>NUCLEOTIDE SEQUENCE [LARGE SCALE GENOMIC DNA]</scope>
    <source>
        <strain evidence="4">ATCC 10762 / DSM 40127 / CCM 3239 / JCM 4008 / LMG 5968 / NBRC 12843 / NCIMB 8234 / A-377</strain>
    </source>
</reference>
<reference evidence="2" key="5">
    <citation type="submission" date="2020-09" db="EMBL/GenBank/DDBJ databases">
        <authorList>
            <person name="Sun Q."/>
            <person name="Ohkuma M."/>
        </authorList>
    </citation>
    <scope>NUCLEOTIDE SEQUENCE</scope>
    <source>
        <strain evidence="2">JCM 4434</strain>
    </source>
</reference>
<accession>A0A1E7N3J3</accession>
<dbReference type="GeneID" id="97485208"/>
<dbReference type="AlphaFoldDB" id="A0A1E7N3J3"/>
<evidence type="ECO:0000313" key="4">
    <source>
        <dbReference type="Proteomes" id="UP000037395"/>
    </source>
</evidence>
<dbReference type="RefSeq" id="WP_030290523.1">
    <property type="nucleotide sequence ID" value="NZ_BMUB01000004.1"/>
</dbReference>